<name>A0ABS4ZKS2_9MICO</name>
<accession>A0ABS4ZKS2</accession>
<dbReference type="InterPro" id="IPR000073">
    <property type="entry name" value="AB_hydrolase_1"/>
</dbReference>
<dbReference type="Proteomes" id="UP001519362">
    <property type="component" value="Unassembled WGS sequence"/>
</dbReference>
<reference evidence="3 4" key="1">
    <citation type="submission" date="2021-03" db="EMBL/GenBank/DDBJ databases">
        <title>Sequencing the genomes of 1000 actinobacteria strains.</title>
        <authorList>
            <person name="Klenk H.-P."/>
        </authorList>
    </citation>
    <scope>NUCLEOTIDE SEQUENCE [LARGE SCALE GENOMIC DNA]</scope>
    <source>
        <strain evidence="3 4">DSM 24221</strain>
    </source>
</reference>
<organism evidence="3 4">
    <name type="scientific">Microbacterium amylolyticum</name>
    <dbReference type="NCBI Taxonomy" id="936337"/>
    <lineage>
        <taxon>Bacteria</taxon>
        <taxon>Bacillati</taxon>
        <taxon>Actinomycetota</taxon>
        <taxon>Actinomycetes</taxon>
        <taxon>Micrococcales</taxon>
        <taxon>Microbacteriaceae</taxon>
        <taxon>Microbacterium</taxon>
    </lineage>
</organism>
<keyword evidence="1 3" id="KW-0378">Hydrolase</keyword>
<dbReference type="Pfam" id="PF12697">
    <property type="entry name" value="Abhydrolase_6"/>
    <property type="match status" value="1"/>
</dbReference>
<dbReference type="InterPro" id="IPR050266">
    <property type="entry name" value="AB_hydrolase_sf"/>
</dbReference>
<dbReference type="RefSeq" id="WP_165137968.1">
    <property type="nucleotide sequence ID" value="NZ_CP049254.1"/>
</dbReference>
<dbReference type="EMBL" id="JAGIOL010000002">
    <property type="protein sequence ID" value="MBP2437893.1"/>
    <property type="molecule type" value="Genomic_DNA"/>
</dbReference>
<dbReference type="GO" id="GO:0016787">
    <property type="term" value="F:hydrolase activity"/>
    <property type="evidence" value="ECO:0007669"/>
    <property type="project" value="UniProtKB-KW"/>
</dbReference>
<dbReference type="PANTHER" id="PTHR43798:SF31">
    <property type="entry name" value="AB HYDROLASE SUPERFAMILY PROTEIN YCLE"/>
    <property type="match status" value="1"/>
</dbReference>
<dbReference type="InterPro" id="IPR029058">
    <property type="entry name" value="AB_hydrolase_fold"/>
</dbReference>
<keyword evidence="4" id="KW-1185">Reference proteome</keyword>
<dbReference type="SUPFAM" id="SSF53474">
    <property type="entry name" value="alpha/beta-Hydrolases"/>
    <property type="match status" value="1"/>
</dbReference>
<protein>
    <submittedName>
        <fullName evidence="3">Dienelactone hydrolase</fullName>
    </submittedName>
</protein>
<evidence type="ECO:0000313" key="3">
    <source>
        <dbReference type="EMBL" id="MBP2437893.1"/>
    </source>
</evidence>
<dbReference type="Gene3D" id="3.40.50.1820">
    <property type="entry name" value="alpha/beta hydrolase"/>
    <property type="match status" value="1"/>
</dbReference>
<gene>
    <name evidence="3" type="ORF">JOF34_002537</name>
</gene>
<feature type="domain" description="AB hydrolase-1" evidence="2">
    <location>
        <begin position="158"/>
        <end position="350"/>
    </location>
</feature>
<evidence type="ECO:0000313" key="4">
    <source>
        <dbReference type="Proteomes" id="UP001519362"/>
    </source>
</evidence>
<proteinExistence type="predicted"/>
<evidence type="ECO:0000259" key="2">
    <source>
        <dbReference type="Pfam" id="PF12697"/>
    </source>
</evidence>
<dbReference type="PANTHER" id="PTHR43798">
    <property type="entry name" value="MONOACYLGLYCEROL LIPASE"/>
    <property type="match status" value="1"/>
</dbReference>
<comment type="caution">
    <text evidence="3">The sequence shown here is derived from an EMBL/GenBank/DDBJ whole genome shotgun (WGS) entry which is preliminary data.</text>
</comment>
<sequence length="370" mass="40336">MPALAIPAAVAGAAAVVTGLGYAFARRVVGTRSRLRAKVIEISEHDVVLAATPKTLHPGRFGLWTPTDHLLVGDVTCHDERRKRVTRSILARNPVPEDSSRNIWEGDVFHSPEAIGPASDVSFPGPDGTHLPAWRIGPSAERWAIHIHGIRANRINALRTVPALVEAGYTSLVVSYRGDNEGPRMNRDAATLGLTEWKDIEAAIAYARSNGATKIVLIGWSMGASLALLAAEHAADRALVSAAVLISPALEWRQTITRSATRMGLPLPSACSALAQFFLSRRPFSDLVGLSRPIDFRVLDWTRPERIRIPTLIIHSPGDRTVPLEVSHQVAEANPQTVTLHLAPTADHAWEYNVAPEKFTKTISQWLARR</sequence>
<evidence type="ECO:0000256" key="1">
    <source>
        <dbReference type="ARBA" id="ARBA00022801"/>
    </source>
</evidence>